<dbReference type="Pfam" id="PF07731">
    <property type="entry name" value="Cu-oxidase_2"/>
    <property type="match status" value="1"/>
</dbReference>
<dbReference type="InterPro" id="IPR011707">
    <property type="entry name" value="Cu-oxidase-like_N"/>
</dbReference>
<dbReference type="Proteomes" id="UP000011747">
    <property type="component" value="Unassembled WGS sequence"/>
</dbReference>
<feature type="signal peptide" evidence="5">
    <location>
        <begin position="1"/>
        <end position="23"/>
    </location>
</feature>
<dbReference type="GO" id="GO:0016491">
    <property type="term" value="F:oxidoreductase activity"/>
    <property type="evidence" value="ECO:0007669"/>
    <property type="project" value="UniProtKB-KW"/>
</dbReference>
<keyword evidence="10" id="KW-1185">Reference proteome</keyword>
<feature type="compositionally biased region" description="Polar residues" evidence="4">
    <location>
        <begin position="45"/>
        <end position="57"/>
    </location>
</feature>
<dbReference type="InterPro" id="IPR008972">
    <property type="entry name" value="Cupredoxin"/>
</dbReference>
<evidence type="ECO:0000256" key="1">
    <source>
        <dbReference type="ARBA" id="ARBA00022723"/>
    </source>
</evidence>
<dbReference type="InterPro" id="IPR001117">
    <property type="entry name" value="Cu-oxidase_2nd"/>
</dbReference>
<dbReference type="Gene3D" id="2.60.40.420">
    <property type="entry name" value="Cupredoxins - blue copper proteins"/>
    <property type="match status" value="2"/>
</dbReference>
<dbReference type="RefSeq" id="WP_003352669.1">
    <property type="nucleotide sequence ID" value="NZ_JH414740.1"/>
</dbReference>
<dbReference type="PROSITE" id="PS51257">
    <property type="entry name" value="PROKAR_LIPOPROTEIN"/>
    <property type="match status" value="1"/>
</dbReference>
<dbReference type="InterPro" id="IPR033138">
    <property type="entry name" value="Cu_oxidase_CS"/>
</dbReference>
<feature type="compositionally biased region" description="Polar residues" evidence="4">
    <location>
        <begin position="26"/>
        <end position="37"/>
    </location>
</feature>
<dbReference type="InterPro" id="IPR011706">
    <property type="entry name" value="Cu-oxidase_C"/>
</dbReference>
<dbReference type="EMBL" id="ACWF01000016">
    <property type="protein sequence ID" value="EHL79373.1"/>
    <property type="molecule type" value="Genomic_DNA"/>
</dbReference>
<keyword evidence="2" id="KW-0560">Oxidoreductase</keyword>
<evidence type="ECO:0000256" key="2">
    <source>
        <dbReference type="ARBA" id="ARBA00023002"/>
    </source>
</evidence>
<evidence type="ECO:0000256" key="3">
    <source>
        <dbReference type="ARBA" id="ARBA00023008"/>
    </source>
</evidence>
<keyword evidence="3" id="KW-0186">Copper</keyword>
<feature type="region of interest" description="Disordered" evidence="4">
    <location>
        <begin position="26"/>
        <end position="57"/>
    </location>
</feature>
<gene>
    <name evidence="9" type="ORF">HMPREF1015_01254</name>
</gene>
<dbReference type="Pfam" id="PF07732">
    <property type="entry name" value="Cu-oxidase_3"/>
    <property type="match status" value="1"/>
</dbReference>
<sequence>MKKLGFIMILSILVVIAVACSNANDKANSHDTSNMDSKSTENSDHSQMSGSQKDYSNLPMTTATKELAGNNITITAKEAVNSFDSKHKFPVWTFNGSVPGPIIKLKQGQTVNITLKNELPQPVTIHWHGLPVPNSQDGVPGVTMNSVQPGHSFTYHFTATVPGTYWYHSHQDSVNQIDKGLYGAIIVEGANEEKVDKDYTLMLDEWNSSGITMDEMKSGKNHTDMNGDNMGTYDLYTINGKSGDSIPPLKVRKGDKVRIRLINAGYITHNIHLHGHAFKVVATDGNPIHNPQLLKNKLIPVAPGERYDIEFTADHPGTWYIDSHDHNKADKNMVAKIVYEGSNRHTDKPDYKTSLPQLDITKYGEKGPSRFTLNQKYDVNYTMDLGVKVDKKGTTHYTINGKYYPKTDPIYVNKGDLVKITLRNISTVDHPMHLHGHSFQVLSKNGKPLTGSPLIKDTLNVKPGEVYVIAFQANNPGDWMYHCHELHHAAAGMMIDVKYRGFKPSFKVDPNADNHPE</sequence>
<dbReference type="HOGENOM" id="CLU_009100_6_2_9"/>
<proteinExistence type="predicted"/>
<keyword evidence="1" id="KW-0479">Metal-binding</keyword>
<dbReference type="GO" id="GO:0005507">
    <property type="term" value="F:copper ion binding"/>
    <property type="evidence" value="ECO:0007669"/>
    <property type="project" value="InterPro"/>
</dbReference>
<dbReference type="PATRIC" id="fig|665952.3.peg.398"/>
<dbReference type="CDD" id="cd13861">
    <property type="entry name" value="CuRO_1_CumA_like"/>
    <property type="match status" value="1"/>
</dbReference>
<feature type="chain" id="PRO_5003526339" description="Copper-containing nitrite reductase" evidence="5">
    <location>
        <begin position="24"/>
        <end position="517"/>
    </location>
</feature>
<dbReference type="AlphaFoldDB" id="G9QHJ5"/>
<feature type="domain" description="Plastocyanin-like" evidence="8">
    <location>
        <begin position="81"/>
        <end position="190"/>
    </location>
</feature>
<dbReference type="InterPro" id="IPR045087">
    <property type="entry name" value="Cu-oxidase_fam"/>
</dbReference>
<evidence type="ECO:0000256" key="5">
    <source>
        <dbReference type="SAM" id="SignalP"/>
    </source>
</evidence>
<evidence type="ECO:0000259" key="6">
    <source>
        <dbReference type="Pfam" id="PF00394"/>
    </source>
</evidence>
<evidence type="ECO:0000313" key="10">
    <source>
        <dbReference type="Proteomes" id="UP000011747"/>
    </source>
</evidence>
<comment type="caution">
    <text evidence="9">The sequence shown here is derived from an EMBL/GenBank/DDBJ whole genome shotgun (WGS) entry which is preliminary data.</text>
</comment>
<dbReference type="PROSITE" id="PS00080">
    <property type="entry name" value="MULTICOPPER_OXIDASE2"/>
    <property type="match status" value="1"/>
</dbReference>
<reference evidence="9 10" key="1">
    <citation type="submission" date="2011-09" db="EMBL/GenBank/DDBJ databases">
        <title>The Genome Sequence of Bacillus smithii 7_3_47FAA.</title>
        <authorList>
            <consortium name="The Broad Institute Genome Sequencing Platform"/>
            <person name="Earl A."/>
            <person name="Ward D."/>
            <person name="Feldgarden M."/>
            <person name="Gevers D."/>
            <person name="Daigneault M."/>
            <person name="Strauss J."/>
            <person name="Allen-Vercoe E."/>
            <person name="Young S.K."/>
            <person name="Zeng Q."/>
            <person name="Gargeya S."/>
            <person name="Fitzgerald M."/>
            <person name="Haas B."/>
            <person name="Abouelleil A."/>
            <person name="Alvarado L."/>
            <person name="Arachchi H.M."/>
            <person name="Berlin A."/>
            <person name="Brown A."/>
            <person name="Chapman S.B."/>
            <person name="Chen Z."/>
            <person name="Dunbar C."/>
            <person name="Freedman E."/>
            <person name="Gearin G."/>
            <person name="Goldberg J."/>
            <person name="Griggs A."/>
            <person name="Gujja S."/>
            <person name="Heiman D."/>
            <person name="Howarth C."/>
            <person name="Larson L."/>
            <person name="Lui A."/>
            <person name="MacDonald P.J.P."/>
            <person name="Montmayeur A."/>
            <person name="Murphy C."/>
            <person name="Neiman D."/>
            <person name="Pearson M."/>
            <person name="Priest M."/>
            <person name="Roberts A."/>
            <person name="Saif S."/>
            <person name="Shea T."/>
            <person name="Shenoy N."/>
            <person name="Sisk P."/>
            <person name="Stolte C."/>
            <person name="Sykes S."/>
            <person name="Wortman J."/>
            <person name="Nusbaum C."/>
            <person name="Birren B."/>
        </authorList>
    </citation>
    <scope>NUCLEOTIDE SEQUENCE [LARGE SCALE GENOMIC DNA]</scope>
    <source>
        <strain evidence="9 10">7_3_47FAA</strain>
    </source>
</reference>
<dbReference type="CDD" id="cd04202">
    <property type="entry name" value="CuRO_D2_2dMcoN_like"/>
    <property type="match status" value="2"/>
</dbReference>
<feature type="domain" description="Plastocyanin-like" evidence="7">
    <location>
        <begin position="394"/>
        <end position="498"/>
    </location>
</feature>
<dbReference type="Pfam" id="PF00394">
    <property type="entry name" value="Cu-oxidase"/>
    <property type="match status" value="1"/>
</dbReference>
<dbReference type="PANTHER" id="PTHR11709">
    <property type="entry name" value="MULTI-COPPER OXIDASE"/>
    <property type="match status" value="1"/>
</dbReference>
<evidence type="ECO:0000259" key="8">
    <source>
        <dbReference type="Pfam" id="PF07732"/>
    </source>
</evidence>
<name>G9QHJ5_9BACI</name>
<organism evidence="9 10">
    <name type="scientific">Bacillus smithii 7_3_47FAA</name>
    <dbReference type="NCBI Taxonomy" id="665952"/>
    <lineage>
        <taxon>Bacteria</taxon>
        <taxon>Bacillati</taxon>
        <taxon>Bacillota</taxon>
        <taxon>Bacilli</taxon>
        <taxon>Bacillales</taxon>
        <taxon>Bacillaceae</taxon>
        <taxon>Bacillus</taxon>
    </lineage>
</organism>
<dbReference type="InterPro" id="IPR002355">
    <property type="entry name" value="Cu_oxidase_Cu_BS"/>
</dbReference>
<accession>G9QHJ5</accession>
<evidence type="ECO:0000259" key="7">
    <source>
        <dbReference type="Pfam" id="PF07731"/>
    </source>
</evidence>
<dbReference type="PROSITE" id="PS00079">
    <property type="entry name" value="MULTICOPPER_OXIDASE1"/>
    <property type="match status" value="1"/>
</dbReference>
<evidence type="ECO:0008006" key="11">
    <source>
        <dbReference type="Google" id="ProtNLM"/>
    </source>
</evidence>
<keyword evidence="5" id="KW-0732">Signal</keyword>
<protein>
    <recommendedName>
        <fullName evidence="11">Copper-containing nitrite reductase</fullName>
    </recommendedName>
</protein>
<evidence type="ECO:0000313" key="9">
    <source>
        <dbReference type="EMBL" id="EHL79373.1"/>
    </source>
</evidence>
<feature type="domain" description="Plastocyanin-like" evidence="6">
    <location>
        <begin position="198"/>
        <end position="337"/>
    </location>
</feature>
<evidence type="ECO:0000256" key="4">
    <source>
        <dbReference type="SAM" id="MobiDB-lite"/>
    </source>
</evidence>
<dbReference type="PANTHER" id="PTHR11709:SF394">
    <property type="entry name" value="FI03373P-RELATED"/>
    <property type="match status" value="1"/>
</dbReference>
<dbReference type="SUPFAM" id="SSF49503">
    <property type="entry name" value="Cupredoxins"/>
    <property type="match status" value="3"/>
</dbReference>